<dbReference type="OrthoDB" id="3242376at2759"/>
<sequence>MTLLRCLKFVKFPGTIQIISNISTGLTLSLRVFALYGRAWWLLLILAPFFIAEIAIESWAVAGGIPVPIPPGQTGCILTGRQTQGDRFAAFWIGQLVFPSLIFVLTIIRIFMLHRRGATRGGISTLMLRDGIMYFAVIFLVNLANVLTYVIAPPDIQAINATFSALITAVMISRLMLNLRSASENSTSIPPYLHTQTRMKLSETLIGNLGEDLDIENVYNKVRKPYRGSLFTGNDYELDTIQVEDKP</sequence>
<comment type="caution">
    <text evidence="2">The sequence shown here is derived from an EMBL/GenBank/DDBJ whole genome shotgun (WGS) entry which is preliminary data.</text>
</comment>
<dbReference type="AlphaFoldDB" id="A0A4S4LDV7"/>
<evidence type="ECO:0000256" key="1">
    <source>
        <dbReference type="SAM" id="Phobius"/>
    </source>
</evidence>
<dbReference type="Proteomes" id="UP000308199">
    <property type="component" value="Unassembled WGS sequence"/>
</dbReference>
<accession>A0A4S4LDV7</accession>
<feature type="transmembrane region" description="Helical" evidence="1">
    <location>
        <begin position="89"/>
        <end position="111"/>
    </location>
</feature>
<keyword evidence="1" id="KW-1133">Transmembrane helix</keyword>
<organism evidence="2 3">
    <name type="scientific">Phellinidium pouzarii</name>
    <dbReference type="NCBI Taxonomy" id="167371"/>
    <lineage>
        <taxon>Eukaryota</taxon>
        <taxon>Fungi</taxon>
        <taxon>Dikarya</taxon>
        <taxon>Basidiomycota</taxon>
        <taxon>Agaricomycotina</taxon>
        <taxon>Agaricomycetes</taxon>
        <taxon>Hymenochaetales</taxon>
        <taxon>Hymenochaetaceae</taxon>
        <taxon>Phellinidium</taxon>
    </lineage>
</organism>
<protein>
    <recommendedName>
        <fullName evidence="4">G-protein coupled receptors family 3 profile domain-containing protein</fullName>
    </recommendedName>
</protein>
<feature type="transmembrane region" description="Helical" evidence="1">
    <location>
        <begin position="40"/>
        <end position="62"/>
    </location>
</feature>
<name>A0A4S4LDV7_9AGAM</name>
<feature type="transmembrane region" description="Helical" evidence="1">
    <location>
        <begin position="12"/>
        <end position="33"/>
    </location>
</feature>
<proteinExistence type="predicted"/>
<evidence type="ECO:0000313" key="3">
    <source>
        <dbReference type="Proteomes" id="UP000308199"/>
    </source>
</evidence>
<feature type="transmembrane region" description="Helical" evidence="1">
    <location>
        <begin position="158"/>
        <end position="177"/>
    </location>
</feature>
<evidence type="ECO:0000313" key="2">
    <source>
        <dbReference type="EMBL" id="THH09835.1"/>
    </source>
</evidence>
<keyword evidence="1" id="KW-0812">Transmembrane</keyword>
<gene>
    <name evidence="2" type="ORF">EW145_g1729</name>
</gene>
<keyword evidence="1" id="KW-0472">Membrane</keyword>
<evidence type="ECO:0008006" key="4">
    <source>
        <dbReference type="Google" id="ProtNLM"/>
    </source>
</evidence>
<reference evidence="2 3" key="1">
    <citation type="submission" date="2019-02" db="EMBL/GenBank/DDBJ databases">
        <title>Genome sequencing of the rare red list fungi Phellinidium pouzarii.</title>
        <authorList>
            <person name="Buettner E."/>
            <person name="Kellner H."/>
        </authorList>
    </citation>
    <scope>NUCLEOTIDE SEQUENCE [LARGE SCALE GENOMIC DNA]</scope>
    <source>
        <strain evidence="2 3">DSM 108285</strain>
    </source>
</reference>
<keyword evidence="3" id="KW-1185">Reference proteome</keyword>
<dbReference type="EMBL" id="SGPK01000051">
    <property type="protein sequence ID" value="THH09835.1"/>
    <property type="molecule type" value="Genomic_DNA"/>
</dbReference>
<feature type="transmembrane region" description="Helical" evidence="1">
    <location>
        <begin position="132"/>
        <end position="152"/>
    </location>
</feature>